<dbReference type="EMBL" id="LN857014">
    <property type="protein sequence ID" value="CDQ00671.1"/>
    <property type="molecule type" value="Genomic_DNA"/>
</dbReference>
<feature type="signal peptide" evidence="1">
    <location>
        <begin position="1"/>
        <end position="19"/>
    </location>
</feature>
<protein>
    <submittedName>
        <fullName evidence="2">Bm10961</fullName>
    </submittedName>
</protein>
<name>A0A0K0IQ49_BRUMA</name>
<accession>A0A0K0IQ49</accession>
<gene>
    <name evidence="2" type="ORF">Bm10961</name>
    <name evidence="2" type="ORF">BM_Bm10961</name>
</gene>
<sequence length="90" mass="9671">MSNSALLQQSLWFNTVAQALSLLWAAADRCQQTSAGLGQSIYDAAKVMVVKLPLPLSPWPTNSIPRIISLTHLPPESQAPEPQVPVPGII</sequence>
<evidence type="ECO:0000256" key="1">
    <source>
        <dbReference type="SAM" id="SignalP"/>
    </source>
</evidence>
<reference evidence="2" key="1">
    <citation type="journal article" date="2007" name="Science">
        <title>Draft genome of the filarial nematode parasite Brugia malayi.</title>
        <authorList>
            <person name="Ghedin E."/>
            <person name="Wang S."/>
            <person name="Spiro D."/>
            <person name="Caler E."/>
            <person name="Zhao Q."/>
            <person name="Crabtree J."/>
            <person name="Allen J.E."/>
            <person name="Delcher A.L."/>
            <person name="Guiliano D.B."/>
            <person name="Miranda-Saavedra D."/>
            <person name="Angiuoli S.V."/>
            <person name="Creasy T."/>
            <person name="Amedeo P."/>
            <person name="Haas B."/>
            <person name="El-Sayed N.M."/>
            <person name="Wortman J.R."/>
            <person name="Feldblyum T."/>
            <person name="Tallon L."/>
            <person name="Schatz M."/>
            <person name="Shumway M."/>
            <person name="Koo H."/>
            <person name="Salzberg S.L."/>
            <person name="Schobel S."/>
            <person name="Pertea M."/>
            <person name="Pop M."/>
            <person name="White O."/>
            <person name="Barton G.J."/>
            <person name="Carlow C.K."/>
            <person name="Crawford M.J."/>
            <person name="Daub J."/>
            <person name="Dimmic M.W."/>
            <person name="Estes C.F."/>
            <person name="Foster J.M."/>
            <person name="Ganatra M."/>
            <person name="Gregory W.F."/>
            <person name="Johnson N.M."/>
            <person name="Jin J."/>
            <person name="Komuniecki R."/>
            <person name="Korf I."/>
            <person name="Kumar S."/>
            <person name="Laney S."/>
            <person name="Li B.W."/>
            <person name="Li W."/>
            <person name="Lindblom T.H."/>
            <person name="Lustigman S."/>
            <person name="Ma D."/>
            <person name="Maina C.V."/>
            <person name="Martin D.M."/>
            <person name="McCarter J.P."/>
            <person name="McReynolds L."/>
            <person name="Mitreva M."/>
            <person name="Nutman T.B."/>
            <person name="Parkinson J."/>
            <person name="Peregrin-Alvarez J.M."/>
            <person name="Poole C."/>
            <person name="Ren Q."/>
            <person name="Saunders L."/>
            <person name="Sluder A.E."/>
            <person name="Smith K."/>
            <person name="Stanke M."/>
            <person name="Unnasch T.R."/>
            <person name="Ware J."/>
            <person name="Wei A.D."/>
            <person name="Weil G."/>
            <person name="Williams D.J."/>
            <person name="Zhang Y."/>
            <person name="Williams S.A."/>
            <person name="Fraser-Liggett C."/>
            <person name="Slatko B."/>
            <person name="Blaxter M.L."/>
            <person name="Scott A.L."/>
        </authorList>
    </citation>
    <scope>NUCLEOTIDE SEQUENCE</scope>
    <source>
        <strain evidence="2">FR3</strain>
    </source>
</reference>
<proteinExistence type="predicted"/>
<reference evidence="2" key="2">
    <citation type="submission" date="2012-12" db="EMBL/GenBank/DDBJ databases">
        <authorList>
            <person name="Gao Y.W."/>
            <person name="Fan S.T."/>
            <person name="Sun H.T."/>
            <person name="Wang Z."/>
            <person name="Gao X.L."/>
            <person name="Li Y.G."/>
            <person name="Wang T.C."/>
            <person name="Zhang K."/>
            <person name="Xu W.W."/>
            <person name="Yu Z.J."/>
            <person name="Xia X.Z."/>
        </authorList>
    </citation>
    <scope>NUCLEOTIDE SEQUENCE</scope>
    <source>
        <strain evidence="2">FR3</strain>
    </source>
</reference>
<dbReference type="AlphaFoldDB" id="A0A0K0IQ49"/>
<keyword evidence="1" id="KW-0732">Signal</keyword>
<organism evidence="2">
    <name type="scientific">Brugia malayi</name>
    <name type="common">Filarial nematode worm</name>
    <dbReference type="NCBI Taxonomy" id="6279"/>
    <lineage>
        <taxon>Eukaryota</taxon>
        <taxon>Metazoa</taxon>
        <taxon>Ecdysozoa</taxon>
        <taxon>Nematoda</taxon>
        <taxon>Chromadorea</taxon>
        <taxon>Rhabditida</taxon>
        <taxon>Spirurina</taxon>
        <taxon>Spiruromorpha</taxon>
        <taxon>Filarioidea</taxon>
        <taxon>Onchocercidae</taxon>
        <taxon>Brugia</taxon>
    </lineage>
</organism>
<evidence type="ECO:0000313" key="2">
    <source>
        <dbReference type="EMBL" id="CDQ00671.1"/>
    </source>
</evidence>
<feature type="chain" id="PRO_5013455769" evidence="1">
    <location>
        <begin position="20"/>
        <end position="90"/>
    </location>
</feature>